<dbReference type="AlphaFoldDB" id="A0A183AG84"/>
<name>A0A183AG84_9TREM</name>
<dbReference type="EMBL" id="UZAN01042892">
    <property type="protein sequence ID" value="VDP77059.1"/>
    <property type="molecule type" value="Genomic_DNA"/>
</dbReference>
<dbReference type="WBParaSite" id="ECPE_0000598201-mRNA-1">
    <property type="protein sequence ID" value="ECPE_0000598201-mRNA-1"/>
    <property type="gene ID" value="ECPE_0000598201"/>
</dbReference>
<reference evidence="3" key="1">
    <citation type="submission" date="2016-06" db="UniProtKB">
        <authorList>
            <consortium name="WormBaseParasite"/>
        </authorList>
    </citation>
    <scope>IDENTIFICATION</scope>
</reference>
<evidence type="ECO:0000313" key="2">
    <source>
        <dbReference type="Proteomes" id="UP000272942"/>
    </source>
</evidence>
<proteinExistence type="predicted"/>
<reference evidence="1 2" key="2">
    <citation type="submission" date="2018-11" db="EMBL/GenBank/DDBJ databases">
        <authorList>
            <consortium name="Pathogen Informatics"/>
        </authorList>
    </citation>
    <scope>NUCLEOTIDE SEQUENCE [LARGE SCALE GENOMIC DNA]</scope>
    <source>
        <strain evidence="1 2">Egypt</strain>
    </source>
</reference>
<organism evidence="3">
    <name type="scientific">Echinostoma caproni</name>
    <dbReference type="NCBI Taxonomy" id="27848"/>
    <lineage>
        <taxon>Eukaryota</taxon>
        <taxon>Metazoa</taxon>
        <taxon>Spiralia</taxon>
        <taxon>Lophotrochozoa</taxon>
        <taxon>Platyhelminthes</taxon>
        <taxon>Trematoda</taxon>
        <taxon>Digenea</taxon>
        <taxon>Plagiorchiida</taxon>
        <taxon>Echinostomata</taxon>
        <taxon>Echinostomatoidea</taxon>
        <taxon>Echinostomatidae</taxon>
        <taxon>Echinostoma</taxon>
    </lineage>
</organism>
<evidence type="ECO:0000313" key="1">
    <source>
        <dbReference type="EMBL" id="VDP77059.1"/>
    </source>
</evidence>
<gene>
    <name evidence="1" type="ORF">ECPE_LOCUS5969</name>
</gene>
<protein>
    <submittedName>
        <fullName evidence="3">Reverse transcriptase domain-containing protein</fullName>
    </submittedName>
</protein>
<sequence length="70" mass="7771">MLMPKVSAWDIIAVTETWLTDDILDSELGLPGMSLLRRDRPTCEGGVLLYHRGDLQCDTVDPAVTAQEKI</sequence>
<accession>A0A183AG84</accession>
<keyword evidence="2" id="KW-1185">Reference proteome</keyword>
<evidence type="ECO:0000313" key="3">
    <source>
        <dbReference type="WBParaSite" id="ECPE_0000598201-mRNA-1"/>
    </source>
</evidence>
<dbReference type="OrthoDB" id="6275512at2759"/>
<dbReference type="Proteomes" id="UP000272942">
    <property type="component" value="Unassembled WGS sequence"/>
</dbReference>